<evidence type="ECO:0000256" key="10">
    <source>
        <dbReference type="RuleBase" id="RU366018"/>
    </source>
</evidence>
<dbReference type="PANTHER" id="PTHR21497:SF27">
    <property type="entry name" value="E3 UBIQUITIN-PROTEIN LIGASE UBR1"/>
    <property type="match status" value="1"/>
</dbReference>
<accession>A0A8C1LDL2</accession>
<dbReference type="GO" id="GO:0061630">
    <property type="term" value="F:ubiquitin protein ligase activity"/>
    <property type="evidence" value="ECO:0007669"/>
    <property type="project" value="UniProtKB-UniRule"/>
</dbReference>
<dbReference type="Gene3D" id="2.10.110.30">
    <property type="match status" value="1"/>
</dbReference>
<dbReference type="GO" id="GO:0000151">
    <property type="term" value="C:ubiquitin ligase complex"/>
    <property type="evidence" value="ECO:0007669"/>
    <property type="project" value="TreeGrafter"/>
</dbReference>
<dbReference type="InterPro" id="IPR039164">
    <property type="entry name" value="UBR1-like"/>
</dbReference>
<evidence type="ECO:0000256" key="4">
    <source>
        <dbReference type="ARBA" id="ARBA00022723"/>
    </source>
</evidence>
<dbReference type="PANTHER" id="PTHR21497">
    <property type="entry name" value="UBIQUITIN LIGASE E3 ALPHA-RELATED"/>
    <property type="match status" value="1"/>
</dbReference>
<dbReference type="InterPro" id="IPR014719">
    <property type="entry name" value="Ribosomal_bL12_C/ClpS-like"/>
</dbReference>
<feature type="domain" description="UBR-type" evidence="11">
    <location>
        <begin position="81"/>
        <end position="152"/>
    </location>
</feature>
<sequence length="1394" mass="158955">MLFLFCPQKWQEASNREAAILSYLGEQVPLIYCLEAEPQQGEEEQKVEERLLYPLECFIFGEDPSVGLEKLQQYSGSSSAQQCGRVFKEGETVYSCRDCAIDPTCVLCIECFQKSVHKSHRYKMHASAGGGFCDCGDLEAWKTGPCCSQHDPGTSVTMETDECVMDPGLRERAQTLFHLLLRYTTDMLVWEDTNELSEELKVKEDTYFCVLYNDEHHSYDHVIYTLQRAIACDQNQAQIYTALIDKEGRKAVKRGTLRSCQQAKDNIRVSILGKPLRVEILHTAIMAHQTFALRLGAWFQKIIGYSVGLREVFCQVALEPAADDNNPCLISRLMLHDAKLYKGARKVVHELIFSSLLMDTEYKRQFAMKFTEHYKQLQEDFISDDHQRNISITALSVQIFTVPTLARQLIDEGSVIKVIIDTVMDMMREHLDSNQRFHFQGHNPDKFFRVQVIFHDLRYILISKPSVWTETLREKFLEGLHVFLRFLCCMQGMEEVKRQLGQHVEVEPEWEAGFSLQMQLRHILAMFQDWCSSDERVLLLAFQECHRALMSCTNQPFRSEPTDSYMCKQILHARPYKVSQEPVSIHLPISRLLAGLYVLLCQTGVCIYVFQLQLNFTELAEQPLRCVVLAAQVCADMWRRNGLSLVSQVYYYQDLKCRDEMFDKDIIMLQIAASKMDPNHFLMLVLLRFELFDVFNDALPDYHHCSCFETKCIVKSERYVPGISNVTKEDVTMREVIHLLCIQPMAHSSLVKNLPENVRHLIHETWLETVVSKVAIFKKPGVSGHGLYELKKECLKEFNPFFYHYSRPQHSKVRCDIFCFSILALRPPVPPPFCPGFSNIVYLLCCDIFIHILRRIFQKAAEDRSSRWTEPMIQRVWLLLPHTVSLSSSSVSCVVFAQSVQDKEKAERKRKAEAAKAHRQKIMAQMSAMQKNFIESNKMLYDNMPESSIQSDTSRVAVGPEQGVCSTDWGAQICILCQEEQEVQAQAPAMVLTACVQRSTVLTQDRGKTLSPEGCYPLFMPPDLAVGTHTGSCGHVMHATCWQKYFEAVQNTTRNRLHADLIIDLENGEYMCPLCKSLCNTVIPLIPVEPSKLNYAELVGQPKFSRSITEMLGVCANTVHRVGLQTAPNDLCPYVPVMSWNTCAYTIQAIGNALLLCLWVSLYACHIGKDFQLLSRCLSSSLSFLRLRAGVPGVESVKRGVLPFLRCAALFFNCLTGVPPPEELSGTAGHYTLYVRNRLIDLPEDYSVLLNQASHFKCPNSSDDERKHPTLCLQCGVMLCAQSPCCQQQLNGEEVGACTAHAAICGAGVGMFLRVRECEIILMASKTRGSPYPAPYLDDYGETDPQLGRGNPLHLCPERYRKLHHMWQQHCILEEIARSLELLNVMFPFEWQMI</sequence>
<keyword evidence="5 10" id="KW-0863">Zinc-finger</keyword>
<proteinExistence type="inferred from homology"/>
<dbReference type="Pfam" id="PF02617">
    <property type="entry name" value="ClpS"/>
    <property type="match status" value="1"/>
</dbReference>
<organism evidence="12 13">
    <name type="scientific">Cyprinus carpio</name>
    <name type="common">Common carp</name>
    <dbReference type="NCBI Taxonomy" id="7962"/>
    <lineage>
        <taxon>Eukaryota</taxon>
        <taxon>Metazoa</taxon>
        <taxon>Chordata</taxon>
        <taxon>Craniata</taxon>
        <taxon>Vertebrata</taxon>
        <taxon>Euteleostomi</taxon>
        <taxon>Actinopterygii</taxon>
        <taxon>Neopterygii</taxon>
        <taxon>Teleostei</taxon>
        <taxon>Ostariophysi</taxon>
        <taxon>Cypriniformes</taxon>
        <taxon>Cyprinidae</taxon>
        <taxon>Cyprininae</taxon>
        <taxon>Cyprinus</taxon>
    </lineage>
</organism>
<evidence type="ECO:0000313" key="13">
    <source>
        <dbReference type="Proteomes" id="UP000694427"/>
    </source>
</evidence>
<evidence type="ECO:0000259" key="11">
    <source>
        <dbReference type="PROSITE" id="PS51157"/>
    </source>
</evidence>
<dbReference type="SUPFAM" id="SSF46785">
    <property type="entry name" value="Winged helix' DNA-binding domain"/>
    <property type="match status" value="1"/>
</dbReference>
<evidence type="ECO:0000256" key="5">
    <source>
        <dbReference type="ARBA" id="ARBA00022771"/>
    </source>
</evidence>
<dbReference type="Pfam" id="PF22960">
    <property type="entry name" value="WHD_UBR1"/>
    <property type="match status" value="1"/>
</dbReference>
<dbReference type="InterPro" id="IPR055194">
    <property type="entry name" value="UBR1-like_WH"/>
</dbReference>
<dbReference type="PROSITE" id="PS51157">
    <property type="entry name" value="ZF_UBR"/>
    <property type="match status" value="1"/>
</dbReference>
<dbReference type="UniPathway" id="UPA00143"/>
<evidence type="ECO:0000256" key="3">
    <source>
        <dbReference type="ARBA" id="ARBA00022679"/>
    </source>
</evidence>
<dbReference type="Pfam" id="PF18995">
    <property type="entry name" value="PRT6_C"/>
    <property type="match status" value="1"/>
</dbReference>
<comment type="catalytic activity">
    <reaction evidence="1 10">
        <text>S-ubiquitinyl-[E2 ubiquitin-conjugating enzyme]-L-cysteine + [acceptor protein]-L-lysine = [E2 ubiquitin-conjugating enzyme]-L-cysteine + N(6)-ubiquitinyl-[acceptor protein]-L-lysine.</text>
        <dbReference type="EC" id="2.3.2.27"/>
    </reaction>
</comment>
<evidence type="ECO:0000256" key="2">
    <source>
        <dbReference type="ARBA" id="ARBA00004906"/>
    </source>
</evidence>
<evidence type="ECO:0000256" key="1">
    <source>
        <dbReference type="ARBA" id="ARBA00000900"/>
    </source>
</evidence>
<dbReference type="InterPro" id="IPR047507">
    <property type="entry name" value="UBR-box_UBR1"/>
</dbReference>
<dbReference type="Ensembl" id="ENSCCRT00010066644.1">
    <property type="protein sequence ID" value="ENSCCRP00010060773.1"/>
    <property type="gene ID" value="ENSCCRG00010024864.1"/>
</dbReference>
<name>A0A8C1LDL2_CYPCA</name>
<comment type="pathway">
    <text evidence="2 10">Protein modification; protein ubiquitination.</text>
</comment>
<dbReference type="GO" id="GO:0008270">
    <property type="term" value="F:zinc ion binding"/>
    <property type="evidence" value="ECO:0007669"/>
    <property type="project" value="UniProtKB-UniRule"/>
</dbReference>
<dbReference type="GO" id="GO:0071596">
    <property type="term" value="P:ubiquitin-dependent protein catabolic process via the N-end rule pathway"/>
    <property type="evidence" value="ECO:0007669"/>
    <property type="project" value="UniProtKB-UniRule"/>
</dbReference>
<keyword evidence="6 10" id="KW-0833">Ubl conjugation pathway</keyword>
<keyword evidence="7 10" id="KW-0862">Zinc</keyword>
<comment type="similarity">
    <text evidence="8 10">Belongs to the E3 ubiquitin-protein ligase UBR1-like family.</text>
</comment>
<dbReference type="FunFam" id="2.10.110.30:FF:000001">
    <property type="entry name" value="E3 ubiquitin-protein ligase UBR2 isoform 1"/>
    <property type="match status" value="1"/>
</dbReference>
<dbReference type="InterPro" id="IPR042065">
    <property type="entry name" value="E3_ELL-like"/>
</dbReference>
<reference evidence="12" key="2">
    <citation type="submission" date="2025-09" db="UniProtKB">
        <authorList>
            <consortium name="Ensembl"/>
        </authorList>
    </citation>
    <scope>IDENTIFICATION</scope>
</reference>
<evidence type="ECO:0000256" key="6">
    <source>
        <dbReference type="ARBA" id="ARBA00022786"/>
    </source>
</evidence>
<reference evidence="12" key="1">
    <citation type="submission" date="2025-08" db="UniProtKB">
        <authorList>
            <consortium name="Ensembl"/>
        </authorList>
    </citation>
    <scope>IDENTIFICATION</scope>
</reference>
<comment type="function">
    <text evidence="10">Ubiquitin ligase protein which is a component of the N-end rule pathway. Recognizes and binds to proteins bearing specific N-terminal residues that are destabilizing according to the N-end rule, leading to their ubiquitination and subsequent degradation.</text>
</comment>
<keyword evidence="13" id="KW-1185">Reference proteome</keyword>
<feature type="zinc finger region" description="UBR-type" evidence="9">
    <location>
        <begin position="81"/>
        <end position="152"/>
    </location>
</feature>
<protein>
    <recommendedName>
        <fullName evidence="10">E3 ubiquitin-protein ligase</fullName>
        <ecNumber evidence="10">2.3.2.27</ecNumber>
    </recommendedName>
</protein>
<dbReference type="Proteomes" id="UP000694427">
    <property type="component" value="Unplaced"/>
</dbReference>
<keyword evidence="3 10" id="KW-0808">Transferase</keyword>
<dbReference type="Gene3D" id="1.10.10.2670">
    <property type="entry name" value="E3 ubiquitin-protein ligase"/>
    <property type="match status" value="1"/>
</dbReference>
<evidence type="ECO:0000256" key="7">
    <source>
        <dbReference type="ARBA" id="ARBA00022833"/>
    </source>
</evidence>
<dbReference type="GO" id="GO:0005737">
    <property type="term" value="C:cytoplasm"/>
    <property type="evidence" value="ECO:0007669"/>
    <property type="project" value="TreeGrafter"/>
</dbReference>
<dbReference type="CDD" id="cd19678">
    <property type="entry name" value="UBR-box_UBR1"/>
    <property type="match status" value="1"/>
</dbReference>
<dbReference type="Pfam" id="PF02207">
    <property type="entry name" value="zf-UBR"/>
    <property type="match status" value="1"/>
</dbReference>
<dbReference type="InterPro" id="IPR036390">
    <property type="entry name" value="WH_DNA-bd_sf"/>
</dbReference>
<dbReference type="SUPFAM" id="SSF54736">
    <property type="entry name" value="ClpS-like"/>
    <property type="match status" value="1"/>
</dbReference>
<dbReference type="SMART" id="SM00396">
    <property type="entry name" value="ZnF_UBR1"/>
    <property type="match status" value="1"/>
</dbReference>
<dbReference type="InterPro" id="IPR003769">
    <property type="entry name" value="ClpS_core"/>
</dbReference>
<evidence type="ECO:0000256" key="8">
    <source>
        <dbReference type="ARBA" id="ARBA00046341"/>
    </source>
</evidence>
<dbReference type="InterPro" id="IPR003126">
    <property type="entry name" value="Znf_UBR"/>
</dbReference>
<dbReference type="Gene3D" id="3.30.1390.10">
    <property type="match status" value="1"/>
</dbReference>
<dbReference type="GO" id="GO:0016567">
    <property type="term" value="P:protein ubiquitination"/>
    <property type="evidence" value="ECO:0007669"/>
    <property type="project" value="UniProtKB-UniRule"/>
</dbReference>
<evidence type="ECO:0000313" key="12">
    <source>
        <dbReference type="Ensembl" id="ENSCCRP00010060773.1"/>
    </source>
</evidence>
<dbReference type="InterPro" id="IPR044046">
    <property type="entry name" value="E3_ligase_UBR-like_C"/>
</dbReference>
<keyword evidence="4 10" id="KW-0479">Metal-binding</keyword>
<dbReference type="EC" id="2.3.2.27" evidence="10"/>
<evidence type="ECO:0000256" key="9">
    <source>
        <dbReference type="PROSITE-ProRule" id="PRU00508"/>
    </source>
</evidence>